<gene>
    <name evidence="2" type="ORF">GBAR_LOCUS11471</name>
</gene>
<evidence type="ECO:0000313" key="2">
    <source>
        <dbReference type="EMBL" id="CAI8019013.1"/>
    </source>
</evidence>
<accession>A0AA35WF19</accession>
<keyword evidence="1" id="KW-0472">Membrane</keyword>
<dbReference type="AlphaFoldDB" id="A0AA35WF19"/>
<protein>
    <submittedName>
        <fullName evidence="2">Uncharacterized protein</fullName>
    </submittedName>
</protein>
<keyword evidence="3" id="KW-1185">Reference proteome</keyword>
<evidence type="ECO:0000313" key="3">
    <source>
        <dbReference type="Proteomes" id="UP001174909"/>
    </source>
</evidence>
<dbReference type="Proteomes" id="UP001174909">
    <property type="component" value="Unassembled WGS sequence"/>
</dbReference>
<sequence>MLILGIVLAVIAAILVIAAAVFWLTRMVSQKEVADLNRFLDGAECQWQRLGSSNTQGIEEGVYFVNQAPASQGIEMRVYEYAEPVDGSEADDEGVCLSIIDTANLNGMILNGFSLHLEAMQFGDTLWNDHFLGDTGIMERMITEKRVAWDQIQQEIIVGHYALFM</sequence>
<name>A0AA35WF19_GEOBA</name>
<keyword evidence="1" id="KW-1133">Transmembrane helix</keyword>
<keyword evidence="1" id="KW-0812">Transmembrane</keyword>
<reference evidence="2" key="1">
    <citation type="submission" date="2023-03" db="EMBL/GenBank/DDBJ databases">
        <authorList>
            <person name="Steffen K."/>
            <person name="Cardenas P."/>
        </authorList>
    </citation>
    <scope>NUCLEOTIDE SEQUENCE</scope>
</reference>
<comment type="caution">
    <text evidence="2">The sequence shown here is derived from an EMBL/GenBank/DDBJ whole genome shotgun (WGS) entry which is preliminary data.</text>
</comment>
<proteinExistence type="predicted"/>
<evidence type="ECO:0000256" key="1">
    <source>
        <dbReference type="SAM" id="Phobius"/>
    </source>
</evidence>
<dbReference type="EMBL" id="CASHTH010001721">
    <property type="protein sequence ID" value="CAI8019013.1"/>
    <property type="molecule type" value="Genomic_DNA"/>
</dbReference>
<feature type="transmembrane region" description="Helical" evidence="1">
    <location>
        <begin position="6"/>
        <end position="24"/>
    </location>
</feature>
<organism evidence="2 3">
    <name type="scientific">Geodia barretti</name>
    <name type="common">Barrett's horny sponge</name>
    <dbReference type="NCBI Taxonomy" id="519541"/>
    <lineage>
        <taxon>Eukaryota</taxon>
        <taxon>Metazoa</taxon>
        <taxon>Porifera</taxon>
        <taxon>Demospongiae</taxon>
        <taxon>Heteroscleromorpha</taxon>
        <taxon>Tetractinellida</taxon>
        <taxon>Astrophorina</taxon>
        <taxon>Geodiidae</taxon>
        <taxon>Geodia</taxon>
    </lineage>
</organism>